<comment type="similarity">
    <text evidence="4">Belongs to the TRAFAC class TrmE-Era-EngA-EngB-Septin-like GTPase superfamily. Septin GTPase family.</text>
</comment>
<keyword evidence="3 4" id="KW-0342">GTP-binding</keyword>
<feature type="domain" description="Septin-type G" evidence="6">
    <location>
        <begin position="48"/>
        <end position="313"/>
    </location>
</feature>
<feature type="coiled-coil region" evidence="5">
    <location>
        <begin position="369"/>
        <end position="400"/>
    </location>
</feature>
<dbReference type="Gene3D" id="3.40.50.300">
    <property type="entry name" value="P-loop containing nucleotide triphosphate hydrolases"/>
    <property type="match status" value="1"/>
</dbReference>
<dbReference type="OrthoDB" id="416553at2759"/>
<comment type="subcellular location">
    <subcellularLocation>
        <location evidence="1">Bud neck</location>
    </subcellularLocation>
</comment>
<evidence type="ECO:0000256" key="2">
    <source>
        <dbReference type="ARBA" id="ARBA00022741"/>
    </source>
</evidence>
<evidence type="ECO:0000313" key="7">
    <source>
        <dbReference type="EMBL" id="ODV67799.1"/>
    </source>
</evidence>
<dbReference type="GO" id="GO:0005938">
    <property type="term" value="C:cell cortex"/>
    <property type="evidence" value="ECO:0007669"/>
    <property type="project" value="UniProtKB-ARBA"/>
</dbReference>
<organism evidence="7 8">
    <name type="scientific">Hyphopichia burtonii NRRL Y-1933</name>
    <dbReference type="NCBI Taxonomy" id="984485"/>
    <lineage>
        <taxon>Eukaryota</taxon>
        <taxon>Fungi</taxon>
        <taxon>Dikarya</taxon>
        <taxon>Ascomycota</taxon>
        <taxon>Saccharomycotina</taxon>
        <taxon>Pichiomycetes</taxon>
        <taxon>Debaryomycetaceae</taxon>
        <taxon>Hyphopichia</taxon>
    </lineage>
</organism>
<proteinExistence type="inferred from homology"/>
<dbReference type="GeneID" id="30993167"/>
<evidence type="ECO:0000313" key="8">
    <source>
        <dbReference type="Proteomes" id="UP000095085"/>
    </source>
</evidence>
<dbReference type="GO" id="GO:0005525">
    <property type="term" value="F:GTP binding"/>
    <property type="evidence" value="ECO:0007669"/>
    <property type="project" value="UniProtKB-KW"/>
</dbReference>
<accession>A0A1E4RKK8</accession>
<dbReference type="InterPro" id="IPR016491">
    <property type="entry name" value="Septin"/>
</dbReference>
<gene>
    <name evidence="7" type="ORF">HYPBUDRAFT_108202</name>
</gene>
<reference evidence="8" key="1">
    <citation type="submission" date="2016-05" db="EMBL/GenBank/DDBJ databases">
        <title>Comparative genomics of biotechnologically important yeasts.</title>
        <authorList>
            <consortium name="DOE Joint Genome Institute"/>
            <person name="Riley R."/>
            <person name="Haridas S."/>
            <person name="Wolfe K.H."/>
            <person name="Lopes M.R."/>
            <person name="Hittinger C.T."/>
            <person name="Goker M."/>
            <person name="Salamov A."/>
            <person name="Wisecaver J."/>
            <person name="Long T.M."/>
            <person name="Aerts A.L."/>
            <person name="Barry K."/>
            <person name="Choi C."/>
            <person name="Clum A."/>
            <person name="Coughlan A.Y."/>
            <person name="Deshpande S."/>
            <person name="Douglass A.P."/>
            <person name="Hanson S.J."/>
            <person name="Klenk H.-P."/>
            <person name="Labutti K."/>
            <person name="Lapidus A."/>
            <person name="Lindquist E."/>
            <person name="Lipzen A."/>
            <person name="Meier-Kolthoff J.P."/>
            <person name="Ohm R.A."/>
            <person name="Otillar R.P."/>
            <person name="Pangilinan J."/>
            <person name="Peng Y."/>
            <person name="Rokas A."/>
            <person name="Rosa C.A."/>
            <person name="Scheuner C."/>
            <person name="Sibirny A.A."/>
            <person name="Slot J.C."/>
            <person name="Stielow J.B."/>
            <person name="Sun H."/>
            <person name="Kurtzman C.P."/>
            <person name="Blackwell M."/>
            <person name="Grigoriev I.V."/>
            <person name="Jeffries T.W."/>
        </authorList>
    </citation>
    <scope>NUCLEOTIDE SEQUENCE [LARGE SCALE GENOMIC DNA]</scope>
    <source>
        <strain evidence="8">NRRL Y-1933</strain>
    </source>
</reference>
<evidence type="ECO:0000256" key="1">
    <source>
        <dbReference type="ARBA" id="ARBA00004266"/>
    </source>
</evidence>
<protein>
    <submittedName>
        <fullName evidence="7">Septin</fullName>
    </submittedName>
</protein>
<keyword evidence="5" id="KW-0175">Coiled coil</keyword>
<dbReference type="SUPFAM" id="SSF52540">
    <property type="entry name" value="P-loop containing nucleoside triphosphate hydrolases"/>
    <property type="match status" value="1"/>
</dbReference>
<dbReference type="Proteomes" id="UP000095085">
    <property type="component" value="Unassembled WGS sequence"/>
</dbReference>
<dbReference type="PIRSF" id="PIRSF006698">
    <property type="entry name" value="Septin"/>
    <property type="match status" value="1"/>
</dbReference>
<dbReference type="InterPro" id="IPR030379">
    <property type="entry name" value="G_SEPTIN_dom"/>
</dbReference>
<dbReference type="STRING" id="984485.A0A1E4RKK8"/>
<dbReference type="PROSITE" id="PS51719">
    <property type="entry name" value="G_SEPTIN"/>
    <property type="match status" value="1"/>
</dbReference>
<dbReference type="AlphaFoldDB" id="A0A1E4RKK8"/>
<dbReference type="GO" id="GO:0005935">
    <property type="term" value="C:cellular bud neck"/>
    <property type="evidence" value="ECO:0007669"/>
    <property type="project" value="UniProtKB-SubCell"/>
</dbReference>
<dbReference type="EMBL" id="KV454540">
    <property type="protein sequence ID" value="ODV67799.1"/>
    <property type="molecule type" value="Genomic_DNA"/>
</dbReference>
<dbReference type="Pfam" id="PF00735">
    <property type="entry name" value="Septin"/>
    <property type="match status" value="1"/>
</dbReference>
<evidence type="ECO:0000259" key="6">
    <source>
        <dbReference type="PROSITE" id="PS51719"/>
    </source>
</evidence>
<evidence type="ECO:0000256" key="5">
    <source>
        <dbReference type="SAM" id="Coils"/>
    </source>
</evidence>
<evidence type="ECO:0000256" key="3">
    <source>
        <dbReference type="ARBA" id="ARBA00023134"/>
    </source>
</evidence>
<keyword evidence="2 4" id="KW-0547">Nucleotide-binding</keyword>
<sequence>MCLENNDALATLDSSSPHRPCCFLFEQSTKNVGLSYLAPQREKFIHRNGGHFSLMVTGAFNCGKTSFINTLFNSDLAPVESLSSINSNDDSSLGLTNPLTSLKILNIELIEDGVPLELNVIETPGFGESIDNQCSWIPLINYIEQQFNFYAFQEEQPERNQLVDSRVHVCIYVIYPSNHALLPLDIISMKELNEKINLIPVIGKSDCLTYEELNNFKKIIKNQLIENNIEIGKFILDQSLKSKLTSQIPYAIINSNEKNQLIRKYDYGIIEIENSDHCDFASLRNLLITENMLDFIESTEYYYESHRSNCFNNRLKILNLPINENEDGLHQYLKYHQLNYQSYQRKINEIDPILDLKQKQLKDVFAIVVSKQENRFKEWKKALIEKQDELNADIAKLHTKLIGLKEIIYLLESGTPADEIDSNRTSLAQYYTDDSINDDESFRGISSSKSETHFFSFQ</sequence>
<dbReference type="RefSeq" id="XP_020076866.1">
    <property type="nucleotide sequence ID" value="XM_020218617.1"/>
</dbReference>
<evidence type="ECO:0000256" key="4">
    <source>
        <dbReference type="RuleBase" id="RU004560"/>
    </source>
</evidence>
<keyword evidence="8" id="KW-1185">Reference proteome</keyword>
<dbReference type="InterPro" id="IPR027417">
    <property type="entry name" value="P-loop_NTPase"/>
</dbReference>
<dbReference type="PANTHER" id="PTHR18884">
    <property type="entry name" value="SEPTIN"/>
    <property type="match status" value="1"/>
</dbReference>
<name>A0A1E4RKK8_9ASCO</name>
<dbReference type="GO" id="GO:0032156">
    <property type="term" value="C:septin cytoskeleton"/>
    <property type="evidence" value="ECO:0007669"/>
    <property type="project" value="UniProtKB-ARBA"/>
</dbReference>